<keyword evidence="1" id="KW-0779">Telomere</keyword>
<accession>A0AAF0PTR2</accession>
<dbReference type="Gene3D" id="1.10.132.70">
    <property type="match status" value="1"/>
</dbReference>
<comment type="catalytic activity">
    <reaction evidence="1">
        <text>DNA(n) + a 2'-deoxyribonucleoside 5'-triphosphate = DNA(n+1) + diphosphate</text>
        <dbReference type="Rhea" id="RHEA:22508"/>
        <dbReference type="Rhea" id="RHEA-COMP:17339"/>
        <dbReference type="Rhea" id="RHEA-COMP:17340"/>
        <dbReference type="ChEBI" id="CHEBI:33019"/>
        <dbReference type="ChEBI" id="CHEBI:61560"/>
        <dbReference type="ChEBI" id="CHEBI:173112"/>
        <dbReference type="EC" id="2.7.7.49"/>
    </reaction>
</comment>
<evidence type="ECO:0000313" key="2">
    <source>
        <dbReference type="EMBL" id="WMV10843.1"/>
    </source>
</evidence>
<dbReference type="GO" id="GO:0007004">
    <property type="term" value="P:telomere maintenance via telomerase"/>
    <property type="evidence" value="ECO:0007669"/>
    <property type="project" value="TreeGrafter"/>
</dbReference>
<comment type="subcellular location">
    <subcellularLocation>
        <location evidence="1">Nucleus</location>
    </subcellularLocation>
    <subcellularLocation>
        <location evidence="1">Chromosome</location>
        <location evidence="1">Telomere</location>
    </subcellularLocation>
</comment>
<dbReference type="GO" id="GO:0000781">
    <property type="term" value="C:chromosome, telomeric region"/>
    <property type="evidence" value="ECO:0007669"/>
    <property type="project" value="UniProtKB-SubCell"/>
</dbReference>
<dbReference type="GO" id="GO:0046872">
    <property type="term" value="F:metal ion binding"/>
    <property type="evidence" value="ECO:0007669"/>
    <property type="project" value="UniProtKB-KW"/>
</dbReference>
<keyword evidence="1" id="KW-0460">Magnesium</keyword>
<keyword evidence="1" id="KW-0479">Metal-binding</keyword>
<keyword evidence="1" id="KW-0158">Chromosome</keyword>
<keyword evidence="1" id="KW-0539">Nucleus</keyword>
<dbReference type="GO" id="GO:0042162">
    <property type="term" value="F:telomeric DNA binding"/>
    <property type="evidence" value="ECO:0007669"/>
    <property type="project" value="TreeGrafter"/>
</dbReference>
<evidence type="ECO:0000313" key="3">
    <source>
        <dbReference type="Proteomes" id="UP001234989"/>
    </source>
</evidence>
<name>A0AAF0PTR2_SOLVR</name>
<keyword evidence="1" id="KW-0695">RNA-directed DNA polymerase</keyword>
<sequence>MPWCCRKICEMEKLSTETTVSAEVNSACCEVLPSREGQCYSNRHTPSRGKRKRLSKWLRQRKLRQLKAQGTHSLIPCMSSNTKDERLGDVKCDVILNSRPPLEKTNAWCSCCSVFDPLSEVKKEILIDRRTMLYKLDSCSSVFPSEHILYSLKPNSSGANELFKEIFGSLGVNVSTEVAPCMHRSKCNLIASSCLLTEVTRKCCFFGSTLFDSVPNNLSCSALLSPLPFGSEKVDQYHSIIKLLKSLIRKAHQCQHLRLLEEHCSAPSLDQDTKNIAATILKVHLVKTEKSMNDPTQFSISSISRYMIIKCVMF</sequence>
<keyword evidence="1" id="KW-0808">Transferase</keyword>
<dbReference type="InterPro" id="IPR003545">
    <property type="entry name" value="Telomerase_RT"/>
</dbReference>
<proteinExistence type="inferred from homology"/>
<organism evidence="2 3">
    <name type="scientific">Solanum verrucosum</name>
    <dbReference type="NCBI Taxonomy" id="315347"/>
    <lineage>
        <taxon>Eukaryota</taxon>
        <taxon>Viridiplantae</taxon>
        <taxon>Streptophyta</taxon>
        <taxon>Embryophyta</taxon>
        <taxon>Tracheophyta</taxon>
        <taxon>Spermatophyta</taxon>
        <taxon>Magnoliopsida</taxon>
        <taxon>eudicotyledons</taxon>
        <taxon>Gunneridae</taxon>
        <taxon>Pentapetalae</taxon>
        <taxon>asterids</taxon>
        <taxon>lamiids</taxon>
        <taxon>Solanales</taxon>
        <taxon>Solanaceae</taxon>
        <taxon>Solanoideae</taxon>
        <taxon>Solaneae</taxon>
        <taxon>Solanum</taxon>
    </lineage>
</organism>
<dbReference type="PANTHER" id="PTHR12066:SF0">
    <property type="entry name" value="TELOMERASE REVERSE TRANSCRIPTASE"/>
    <property type="match status" value="1"/>
</dbReference>
<dbReference type="Proteomes" id="UP001234989">
    <property type="component" value="Chromosome 1"/>
</dbReference>
<comment type="function">
    <text evidence="1">Telomerase is a ribonucleoprotein enzyme essential for the replication of chromosome termini in most eukaryotes. It elongates telomeres. It is a reverse transcriptase that adds simple sequence repeats to chromosome ends by copying a template sequence within the RNA component of the enzyme.</text>
</comment>
<dbReference type="EMBL" id="CP133612">
    <property type="protein sequence ID" value="WMV10843.1"/>
    <property type="molecule type" value="Genomic_DNA"/>
</dbReference>
<dbReference type="GO" id="GO:0000333">
    <property type="term" value="C:telomerase catalytic core complex"/>
    <property type="evidence" value="ECO:0007669"/>
    <property type="project" value="TreeGrafter"/>
</dbReference>
<comment type="similarity">
    <text evidence="1">Belongs to the reverse transcriptase family. Telomerase subfamily.</text>
</comment>
<evidence type="ECO:0000256" key="1">
    <source>
        <dbReference type="RuleBase" id="RU365061"/>
    </source>
</evidence>
<keyword evidence="3" id="KW-1185">Reference proteome</keyword>
<dbReference type="AlphaFoldDB" id="A0AAF0PTR2"/>
<dbReference type="EC" id="2.7.7.49" evidence="1"/>
<keyword evidence="1" id="KW-0548">Nucleotidyltransferase</keyword>
<dbReference type="GO" id="GO:0070034">
    <property type="term" value="F:telomerase RNA binding"/>
    <property type="evidence" value="ECO:0007669"/>
    <property type="project" value="TreeGrafter"/>
</dbReference>
<protein>
    <recommendedName>
        <fullName evidence="1">Telomerase reverse transcriptase</fullName>
        <ecNumber evidence="1">2.7.7.49</ecNumber>
    </recommendedName>
    <alternativeName>
        <fullName evidence="1">Telomerase catalytic subunit</fullName>
    </alternativeName>
</protein>
<reference evidence="2" key="1">
    <citation type="submission" date="2023-08" db="EMBL/GenBank/DDBJ databases">
        <title>A de novo genome assembly of Solanum verrucosum Schlechtendal, a Mexican diploid species geographically isolated from the other diploid A-genome species in potato relatives.</title>
        <authorList>
            <person name="Hosaka K."/>
        </authorList>
    </citation>
    <scope>NUCLEOTIDE SEQUENCE</scope>
    <source>
        <tissue evidence="2">Young leaves</tissue>
    </source>
</reference>
<dbReference type="PANTHER" id="PTHR12066">
    <property type="entry name" value="TELOMERASE REVERSE TRANSCRIPTASE"/>
    <property type="match status" value="1"/>
</dbReference>
<gene>
    <name evidence="2" type="ORF">MTR67_004228</name>
</gene>
<dbReference type="GO" id="GO:0003720">
    <property type="term" value="F:telomerase activity"/>
    <property type="evidence" value="ECO:0007669"/>
    <property type="project" value="InterPro"/>
</dbReference>